<feature type="transmembrane region" description="Helical" evidence="7">
    <location>
        <begin position="192"/>
        <end position="210"/>
    </location>
</feature>
<reference evidence="8 9" key="2">
    <citation type="journal article" date="2010" name="Stand. Genomic Sci.">
        <title>Complete genome sequence of Syntrophothermus lipocalidus type strain (TGB-C1).</title>
        <authorList>
            <person name="Djao O.D."/>
            <person name="Zhang X."/>
            <person name="Lucas S."/>
            <person name="Lapidus A."/>
            <person name="Del Rio T.G."/>
            <person name="Nolan M."/>
            <person name="Tice H."/>
            <person name="Cheng J.F."/>
            <person name="Han C."/>
            <person name="Tapia R."/>
            <person name="Goodwin L."/>
            <person name="Pitluck S."/>
            <person name="Liolios K."/>
            <person name="Ivanova N."/>
            <person name="Mavromatis K."/>
            <person name="Mikhailova N."/>
            <person name="Ovchinnikova G."/>
            <person name="Pati A."/>
            <person name="Brambilla E."/>
            <person name="Chen A."/>
            <person name="Palaniappan K."/>
            <person name="Land M."/>
            <person name="Hauser L."/>
            <person name="Chang Y.J."/>
            <person name="Jeffries C.D."/>
            <person name="Rohde M."/>
            <person name="Sikorski J."/>
            <person name="Spring S."/>
            <person name="Goker M."/>
            <person name="Detter J.C."/>
            <person name="Woyke T."/>
            <person name="Bristow J."/>
            <person name="Eisen J.A."/>
            <person name="Markowitz V."/>
            <person name="Hugenholtz P."/>
            <person name="Kyrpides N.C."/>
            <person name="Klenk H.P."/>
        </authorList>
    </citation>
    <scope>NUCLEOTIDE SEQUENCE [LARGE SCALE GENOMIC DNA]</scope>
    <source>
        <strain evidence="9">DSM 12680 / TGB-C1</strain>
    </source>
</reference>
<keyword evidence="6 7" id="KW-0472">Membrane</keyword>
<evidence type="ECO:0000256" key="5">
    <source>
        <dbReference type="ARBA" id="ARBA00022989"/>
    </source>
</evidence>
<comment type="similarity">
    <text evidence="2">Belongs to the UPF0718 family.</text>
</comment>
<keyword evidence="9" id="KW-1185">Reference proteome</keyword>
<feature type="transmembrane region" description="Helical" evidence="7">
    <location>
        <begin position="251"/>
        <end position="273"/>
    </location>
</feature>
<comment type="subcellular location">
    <subcellularLocation>
        <location evidence="1">Cell membrane</location>
        <topology evidence="1">Multi-pass membrane protein</topology>
    </subcellularLocation>
</comment>
<dbReference type="HOGENOM" id="CLU_059148_0_0_9"/>
<feature type="transmembrane region" description="Helical" evidence="7">
    <location>
        <begin position="288"/>
        <end position="309"/>
    </location>
</feature>
<gene>
    <name evidence="8" type="ordered locus">Slip_2195</name>
</gene>
<evidence type="ECO:0000313" key="9">
    <source>
        <dbReference type="Proteomes" id="UP000000378"/>
    </source>
</evidence>
<evidence type="ECO:0000256" key="2">
    <source>
        <dbReference type="ARBA" id="ARBA00006386"/>
    </source>
</evidence>
<feature type="transmembrane region" description="Helical" evidence="7">
    <location>
        <begin position="95"/>
        <end position="116"/>
    </location>
</feature>
<evidence type="ECO:0000256" key="7">
    <source>
        <dbReference type="SAM" id="Phobius"/>
    </source>
</evidence>
<dbReference type="GO" id="GO:0005886">
    <property type="term" value="C:plasma membrane"/>
    <property type="evidence" value="ECO:0007669"/>
    <property type="project" value="UniProtKB-SubCell"/>
</dbReference>
<protein>
    <submittedName>
        <fullName evidence="8">Permease</fullName>
    </submittedName>
</protein>
<evidence type="ECO:0000256" key="6">
    <source>
        <dbReference type="ARBA" id="ARBA00023136"/>
    </source>
</evidence>
<evidence type="ECO:0000256" key="3">
    <source>
        <dbReference type="ARBA" id="ARBA00022475"/>
    </source>
</evidence>
<dbReference type="PANTHER" id="PTHR42775:SF2">
    <property type="entry name" value="PERMEASE"/>
    <property type="match status" value="1"/>
</dbReference>
<dbReference type="InterPro" id="IPR005524">
    <property type="entry name" value="DUF318"/>
</dbReference>
<keyword evidence="5 7" id="KW-1133">Transmembrane helix</keyword>
<dbReference type="InterPro" id="IPR053166">
    <property type="entry name" value="UPF0718_permease"/>
</dbReference>
<feature type="transmembrane region" description="Helical" evidence="7">
    <location>
        <begin position="59"/>
        <end position="83"/>
    </location>
</feature>
<dbReference type="RefSeq" id="WP_013176339.1">
    <property type="nucleotide sequence ID" value="NC_014220.1"/>
</dbReference>
<evidence type="ECO:0000256" key="1">
    <source>
        <dbReference type="ARBA" id="ARBA00004651"/>
    </source>
</evidence>
<name>D7CJI2_SYNLT</name>
<dbReference type="eggNOG" id="COG0701">
    <property type="taxonomic scope" value="Bacteria"/>
</dbReference>
<accession>D7CJI2</accession>
<dbReference type="Proteomes" id="UP000000378">
    <property type="component" value="Chromosome"/>
</dbReference>
<feature type="transmembrane region" description="Helical" evidence="7">
    <location>
        <begin position="216"/>
        <end position="239"/>
    </location>
</feature>
<dbReference type="AlphaFoldDB" id="D7CJI2"/>
<dbReference type="KEGG" id="slp:Slip_2195"/>
<sequence>MDGLNSLREAAYWFVYISLELTILFVGITFIIGLITTYVSPKKVEGILSRYGRGIAGNILGAVFGGLLPFCSCSTIPALVGLLNVGVPFRIAMSFLIASPLGVFNIAVISLFAVIFGFRVAVLYVVATFVAAVLAGIILGGLNLEREVRAVRIVGAQEEVAITTVEDASGWEALKPRLAVAWGFAQNLYRQMIPYLLVGVGIGAFIYGFVPEGFFIKYAGAGNPFAVPLAAAIGVPMYVRTETMIPIASAFVKKGVSVGTVMALLIGGAGASIPELTLLSSIFKRKLMIAYIVTIFGIATVVGYLFNFIA</sequence>
<evidence type="ECO:0000313" key="8">
    <source>
        <dbReference type="EMBL" id="ADI02937.1"/>
    </source>
</evidence>
<evidence type="ECO:0000256" key="4">
    <source>
        <dbReference type="ARBA" id="ARBA00022692"/>
    </source>
</evidence>
<feature type="transmembrane region" description="Helical" evidence="7">
    <location>
        <begin position="12"/>
        <end position="39"/>
    </location>
</feature>
<dbReference type="Pfam" id="PF03773">
    <property type="entry name" value="ArsP_1"/>
    <property type="match status" value="1"/>
</dbReference>
<keyword evidence="3" id="KW-1003">Cell membrane</keyword>
<dbReference type="PANTHER" id="PTHR42775">
    <property type="entry name" value="PERMEASE RV2963-RELATED"/>
    <property type="match status" value="1"/>
</dbReference>
<organism evidence="8 9">
    <name type="scientific">Syntrophothermus lipocalidus (strain DSM 12680 / TGB-C1)</name>
    <dbReference type="NCBI Taxonomy" id="643648"/>
    <lineage>
        <taxon>Bacteria</taxon>
        <taxon>Bacillati</taxon>
        <taxon>Bacillota</taxon>
        <taxon>Clostridia</taxon>
        <taxon>Eubacteriales</taxon>
        <taxon>Syntrophomonadaceae</taxon>
        <taxon>Syntrophothermus</taxon>
    </lineage>
</organism>
<feature type="transmembrane region" description="Helical" evidence="7">
    <location>
        <begin position="122"/>
        <end position="142"/>
    </location>
</feature>
<dbReference type="EMBL" id="CP002048">
    <property type="protein sequence ID" value="ADI02937.1"/>
    <property type="molecule type" value="Genomic_DNA"/>
</dbReference>
<dbReference type="OrthoDB" id="9810876at2"/>
<proteinExistence type="inferred from homology"/>
<keyword evidence="4 7" id="KW-0812">Transmembrane</keyword>
<dbReference type="STRING" id="643648.Slip_2195"/>
<reference evidence="9" key="1">
    <citation type="journal article" date="2010" name="Stand. Genomic Sci.">
        <title>Complete genome sequence of Syntrophothermus lipocalidus type strain (TGB-C1T).</title>
        <authorList>
            <consortium name="US DOE Joint Genome Institute (JGI-PGF)"/>
            <person name="Djao O."/>
            <person name="Zhang X."/>
            <person name="Lucas S."/>
            <person name="Lapidus A."/>
            <person name="Glavina Del Rio T."/>
            <person name="Nolan M."/>
            <person name="Tice H."/>
            <person name="Cheng J."/>
            <person name="Han C."/>
            <person name="Tapia R."/>
            <person name="Goodwin L."/>
            <person name="Pitluck S."/>
            <person name="Liolios K."/>
            <person name="Ivanova N."/>
            <person name="Mavromatis K."/>
            <person name="Mikhailova N."/>
            <person name="Ovchinnikova G."/>
            <person name="Pati A."/>
            <person name="Brambilla E."/>
            <person name="Chen A."/>
            <person name="Palaniappan K."/>
            <person name="Land M."/>
            <person name="Hauser L."/>
            <person name="Chang Y."/>
            <person name="Jeffries C."/>
            <person name="Rohde M."/>
            <person name="Sikorski J."/>
            <person name="Spring S."/>
            <person name="Goker M."/>
            <person name="Detter J."/>
            <person name="Woyke T."/>
            <person name="Bristow J."/>
            <person name="Eisen J."/>
            <person name="Markowitz V."/>
            <person name="Hugenholtz P."/>
            <person name="Kyrpides N."/>
            <person name="Klenk H."/>
        </authorList>
    </citation>
    <scope>NUCLEOTIDE SEQUENCE [LARGE SCALE GENOMIC DNA]</scope>
    <source>
        <strain evidence="9">DSM 12680 / TGB-C1</strain>
    </source>
</reference>